<dbReference type="Proteomes" id="UP001259832">
    <property type="component" value="Unassembled WGS sequence"/>
</dbReference>
<evidence type="ECO:0000313" key="1">
    <source>
        <dbReference type="EMBL" id="KAK1930082.1"/>
    </source>
</evidence>
<proteinExistence type="predicted"/>
<comment type="caution">
    <text evidence="1">The sequence shown here is derived from an EMBL/GenBank/DDBJ whole genome shotgun (WGS) entry which is preliminary data.</text>
</comment>
<accession>A0AAD9LC36</accession>
<organism evidence="1 2">
    <name type="scientific">Phytophthora citrophthora</name>
    <dbReference type="NCBI Taxonomy" id="4793"/>
    <lineage>
        <taxon>Eukaryota</taxon>
        <taxon>Sar</taxon>
        <taxon>Stramenopiles</taxon>
        <taxon>Oomycota</taxon>
        <taxon>Peronosporomycetes</taxon>
        <taxon>Peronosporales</taxon>
        <taxon>Peronosporaceae</taxon>
        <taxon>Phytophthora</taxon>
    </lineage>
</organism>
<protein>
    <submittedName>
        <fullName evidence="1">Uncharacterized protein</fullName>
    </submittedName>
</protein>
<sequence>MRDLRARVATLNQQLTTIAAQRASPASSNAELSEINPRAKTVELIRQTQRLQVQLEAERSLLRKLLGDSYLHMTKLRDILNAKHQLYLAHSSFFLVLKPLTPSDCQRKLEEAQTQVNNFSTVAGSLDLLE</sequence>
<name>A0AAD9LC36_9STRA</name>
<reference evidence="1" key="1">
    <citation type="submission" date="2023-08" db="EMBL/GenBank/DDBJ databases">
        <title>Reference Genome Resource for the Citrus Pathogen Phytophthora citrophthora.</title>
        <authorList>
            <person name="Moller H."/>
            <person name="Coetzee B."/>
            <person name="Rose L.J."/>
            <person name="Van Niekerk J.M."/>
        </authorList>
    </citation>
    <scope>NUCLEOTIDE SEQUENCE</scope>
    <source>
        <strain evidence="1">STE-U-9442</strain>
    </source>
</reference>
<evidence type="ECO:0000313" key="2">
    <source>
        <dbReference type="Proteomes" id="UP001259832"/>
    </source>
</evidence>
<gene>
    <name evidence="1" type="ORF">P3T76_014316</name>
</gene>
<dbReference type="EMBL" id="JASMQC010000041">
    <property type="protein sequence ID" value="KAK1930082.1"/>
    <property type="molecule type" value="Genomic_DNA"/>
</dbReference>
<dbReference type="AlphaFoldDB" id="A0AAD9LC36"/>
<keyword evidence="2" id="KW-1185">Reference proteome</keyword>